<organism evidence="4 5">
    <name type="scientific">Stratiformator vulcanicus</name>
    <dbReference type="NCBI Taxonomy" id="2527980"/>
    <lineage>
        <taxon>Bacteria</taxon>
        <taxon>Pseudomonadati</taxon>
        <taxon>Planctomycetota</taxon>
        <taxon>Planctomycetia</taxon>
        <taxon>Planctomycetales</taxon>
        <taxon>Planctomycetaceae</taxon>
        <taxon>Stratiformator</taxon>
    </lineage>
</organism>
<evidence type="ECO:0000259" key="3">
    <source>
        <dbReference type="PROSITE" id="PS51468"/>
    </source>
</evidence>
<dbReference type="PROSITE" id="PS51468">
    <property type="entry name" value="VIT"/>
    <property type="match status" value="1"/>
</dbReference>
<dbReference type="RefSeq" id="WP_310821244.1">
    <property type="nucleotide sequence ID" value="NZ_CP036268.1"/>
</dbReference>
<sequence length="744" mass="81433" precursor="true">MRTLIAIAASLTISFASNHASACFVRSPQPVQVWVDQVAIDIRGNVAEKHYVCGFKNPNGGAIVGGECYMELEPGSQVDALTVSVDGSKTTAEILPVEEANEVFKNIVKEGGSPALLEYFGNQLIRTKLPNIPAGQVVTVDLRYTTVLKRHGDFLRVRCLNTNPKPLQQKLKKAGVKVRIKSAEPIKAVYSPTHPVEIEEEKDWDVVVKWSEEDYLPKYPFVLYVKSAKQALGAGLLTHHPPGEDGSFMLLLSPGHGSAATPDWLQTGVPKDIVFCVDTSGSMLKDRKIEQLKQALTYCVSELREGDRFNIVDFNTGVRSMAKSGLVESNDETEATALDYVDRLHARGGTAIKDALDQSLLLLSAGRTEDAAVTPMIVFVTDGLPTIGELEPDKILKETSKLNSDGVRLFVFGQGYGVNARLLDQLAKQNSGEADYALPDEKIEDFIKPFFDRVGTPVLSNVSVEIEGVETYDIYPRTVTDLYRGEQLILVGRYRGSGAGKVVLRGQSSDGEQVLKYDVEFSAEAVSEDNAFLPRLWAGRRIDELLSIAAGQDPAPAEIIEEVVGLATRYGIITPYTSFLIEERPGTSGGAAAAEEQAGRVRRDLRRFWGKSSEFNSSLDRGKAQKQNVEDAKAAALARKNSSLSGNASDLYRQAADELSKSSLSGQKKSALDAVQFIADRTFYQRNGRWEQAEFPNHAVAKLNTVELGGDAYFELLKKDALAARYLALGNVVVNLDGEWYEVK</sequence>
<dbReference type="Pfam" id="PF00092">
    <property type="entry name" value="VWA"/>
    <property type="match status" value="1"/>
</dbReference>
<evidence type="ECO:0000313" key="5">
    <source>
        <dbReference type="Proteomes" id="UP000317318"/>
    </source>
</evidence>
<evidence type="ECO:0000256" key="1">
    <source>
        <dbReference type="SAM" id="SignalP"/>
    </source>
</evidence>
<dbReference type="PROSITE" id="PS50234">
    <property type="entry name" value="VWFA"/>
    <property type="match status" value="1"/>
</dbReference>
<evidence type="ECO:0000313" key="4">
    <source>
        <dbReference type="EMBL" id="QDT37330.1"/>
    </source>
</evidence>
<dbReference type="EMBL" id="CP036268">
    <property type="protein sequence ID" value="QDT37330.1"/>
    <property type="molecule type" value="Genomic_DNA"/>
</dbReference>
<reference evidence="4 5" key="1">
    <citation type="submission" date="2019-02" db="EMBL/GenBank/DDBJ databases">
        <title>Deep-cultivation of Planctomycetes and their phenomic and genomic characterization uncovers novel biology.</title>
        <authorList>
            <person name="Wiegand S."/>
            <person name="Jogler M."/>
            <person name="Boedeker C."/>
            <person name="Pinto D."/>
            <person name="Vollmers J."/>
            <person name="Rivas-Marin E."/>
            <person name="Kohn T."/>
            <person name="Peeters S.H."/>
            <person name="Heuer A."/>
            <person name="Rast P."/>
            <person name="Oberbeckmann S."/>
            <person name="Bunk B."/>
            <person name="Jeske O."/>
            <person name="Meyerdierks A."/>
            <person name="Storesund J.E."/>
            <person name="Kallscheuer N."/>
            <person name="Luecker S."/>
            <person name="Lage O.M."/>
            <person name="Pohl T."/>
            <person name="Merkel B.J."/>
            <person name="Hornburger P."/>
            <person name="Mueller R.-W."/>
            <person name="Bruemmer F."/>
            <person name="Labrenz M."/>
            <person name="Spormann A.M."/>
            <person name="Op den Camp H."/>
            <person name="Overmann J."/>
            <person name="Amann R."/>
            <person name="Jetten M.S.M."/>
            <person name="Mascher T."/>
            <person name="Medema M.H."/>
            <person name="Devos D.P."/>
            <person name="Kaster A.-K."/>
            <person name="Ovreas L."/>
            <person name="Rohde M."/>
            <person name="Galperin M.Y."/>
            <person name="Jogler C."/>
        </authorList>
    </citation>
    <scope>NUCLEOTIDE SEQUENCE [LARGE SCALE GENOMIC DNA]</scope>
    <source>
        <strain evidence="4 5">Pan189</strain>
    </source>
</reference>
<keyword evidence="1" id="KW-0732">Signal</keyword>
<name>A0A517R0I0_9PLAN</name>
<dbReference type="Gene3D" id="3.40.50.410">
    <property type="entry name" value="von Willebrand factor, type A domain"/>
    <property type="match status" value="1"/>
</dbReference>
<dbReference type="InterPro" id="IPR002035">
    <property type="entry name" value="VWF_A"/>
</dbReference>
<accession>A0A517R0I0</accession>
<feature type="signal peptide" evidence="1">
    <location>
        <begin position="1"/>
        <end position="22"/>
    </location>
</feature>
<dbReference type="PANTHER" id="PTHR10338">
    <property type="entry name" value="INTER-ALPHA-TRYPSIN INHIBITOR HEAVY CHAIN FAMILY MEMBER"/>
    <property type="match status" value="1"/>
</dbReference>
<dbReference type="InterPro" id="IPR036465">
    <property type="entry name" value="vWFA_dom_sf"/>
</dbReference>
<gene>
    <name evidence="4" type="ORF">Pan189_17030</name>
</gene>
<dbReference type="SUPFAM" id="SSF53300">
    <property type="entry name" value="vWA-like"/>
    <property type="match status" value="1"/>
</dbReference>
<feature type="chain" id="PRO_5021834212" evidence="1">
    <location>
        <begin position="23"/>
        <end position="744"/>
    </location>
</feature>
<feature type="domain" description="VWFA" evidence="2">
    <location>
        <begin position="272"/>
        <end position="454"/>
    </location>
</feature>
<proteinExistence type="predicted"/>
<dbReference type="KEGG" id="svp:Pan189_17030"/>
<feature type="domain" description="VIT" evidence="3">
    <location>
        <begin position="17"/>
        <end position="146"/>
    </location>
</feature>
<dbReference type="AlphaFoldDB" id="A0A517R0I0"/>
<dbReference type="SMART" id="SM00327">
    <property type="entry name" value="VWA"/>
    <property type="match status" value="1"/>
</dbReference>
<dbReference type="Pfam" id="PF08487">
    <property type="entry name" value="VIT"/>
    <property type="match status" value="1"/>
</dbReference>
<keyword evidence="5" id="KW-1185">Reference proteome</keyword>
<dbReference type="InterPro" id="IPR050934">
    <property type="entry name" value="ITIH"/>
</dbReference>
<evidence type="ECO:0000259" key="2">
    <source>
        <dbReference type="PROSITE" id="PS50234"/>
    </source>
</evidence>
<protein>
    <submittedName>
        <fullName evidence="4">von Willebrand factor type A domain protein</fullName>
    </submittedName>
</protein>
<dbReference type="Proteomes" id="UP000317318">
    <property type="component" value="Chromosome"/>
</dbReference>
<dbReference type="PANTHER" id="PTHR10338:SF108">
    <property type="entry name" value="INTER-ALPHA-TRYPSIN INHIBITOR HEAVY CHAIN H4-LIKE PROTEIN"/>
    <property type="match status" value="1"/>
</dbReference>
<dbReference type="InterPro" id="IPR013694">
    <property type="entry name" value="VIT"/>
</dbReference>